<evidence type="ECO:0000256" key="2">
    <source>
        <dbReference type="SAM" id="SignalP"/>
    </source>
</evidence>
<accession>A0A238Y6A8</accession>
<reference evidence="3 4" key="1">
    <citation type="submission" date="2017-06" db="EMBL/GenBank/DDBJ databases">
        <authorList>
            <person name="Kim H.J."/>
            <person name="Triplett B.A."/>
        </authorList>
    </citation>
    <scope>NUCLEOTIDE SEQUENCE [LARGE SCALE GENOMIC DNA]</scope>
    <source>
        <strain evidence="3 4">DSM 43151</strain>
    </source>
</reference>
<feature type="chain" id="PRO_5039334303" evidence="2">
    <location>
        <begin position="23"/>
        <end position="114"/>
    </location>
</feature>
<feature type="signal peptide" evidence="2">
    <location>
        <begin position="1"/>
        <end position="22"/>
    </location>
</feature>
<keyword evidence="4" id="KW-1185">Reference proteome</keyword>
<evidence type="ECO:0000256" key="1">
    <source>
        <dbReference type="SAM" id="MobiDB-lite"/>
    </source>
</evidence>
<sequence length="114" mass="11960">MKTRSWGAALSGALFLGSFGLAQGLSATSATASPRNSVAVSGHLTPADPKDYRQGYRDGVKDGRLAGQQDCKQTNVGAGLGLDAGPTKAESDYQRGYDAGYQKAYDKAFEEFCS</sequence>
<dbReference type="Proteomes" id="UP000198415">
    <property type="component" value="Unassembled WGS sequence"/>
</dbReference>
<feature type="region of interest" description="Disordered" evidence="1">
    <location>
        <begin position="35"/>
        <end position="54"/>
    </location>
</feature>
<evidence type="ECO:0000313" key="4">
    <source>
        <dbReference type="Proteomes" id="UP000198415"/>
    </source>
</evidence>
<proteinExistence type="predicted"/>
<dbReference type="EMBL" id="FZNR01000004">
    <property type="protein sequence ID" value="SNR66550.1"/>
    <property type="molecule type" value="Genomic_DNA"/>
</dbReference>
<organism evidence="3 4">
    <name type="scientific">Actinoplanes regularis</name>
    <dbReference type="NCBI Taxonomy" id="52697"/>
    <lineage>
        <taxon>Bacteria</taxon>
        <taxon>Bacillati</taxon>
        <taxon>Actinomycetota</taxon>
        <taxon>Actinomycetes</taxon>
        <taxon>Micromonosporales</taxon>
        <taxon>Micromonosporaceae</taxon>
        <taxon>Actinoplanes</taxon>
    </lineage>
</organism>
<keyword evidence="2" id="KW-0732">Signal</keyword>
<gene>
    <name evidence="3" type="ORF">SAMN06264365_104293</name>
</gene>
<name>A0A238Y6A8_9ACTN</name>
<evidence type="ECO:0000313" key="3">
    <source>
        <dbReference type="EMBL" id="SNR66550.1"/>
    </source>
</evidence>
<dbReference type="RefSeq" id="WP_143232314.1">
    <property type="nucleotide sequence ID" value="NZ_BOMU01000038.1"/>
</dbReference>
<protein>
    <submittedName>
        <fullName evidence="3">Uncharacterized protein</fullName>
    </submittedName>
</protein>
<dbReference type="AlphaFoldDB" id="A0A238Y6A8"/>